<keyword evidence="12" id="KW-1185">Reference proteome</keyword>
<dbReference type="RefSeq" id="WP_132538696.1">
    <property type="nucleotide sequence ID" value="NZ_SLWY01000003.1"/>
</dbReference>
<keyword evidence="3 8" id="KW-0812">Transmembrane</keyword>
<dbReference type="InterPro" id="IPR027417">
    <property type="entry name" value="P-loop_NTPase"/>
</dbReference>
<comment type="subcellular location">
    <subcellularLocation>
        <location evidence="1">Cell membrane</location>
        <topology evidence="1">Multi-pass membrane protein</topology>
    </subcellularLocation>
</comment>
<dbReference type="Gene3D" id="1.20.1560.10">
    <property type="entry name" value="ABC transporter type 1, transmembrane domain"/>
    <property type="match status" value="1"/>
</dbReference>
<feature type="transmembrane region" description="Helical" evidence="8">
    <location>
        <begin position="71"/>
        <end position="94"/>
    </location>
</feature>
<dbReference type="Proteomes" id="UP000295765">
    <property type="component" value="Unassembled WGS sequence"/>
</dbReference>
<feature type="domain" description="ABC transporter" evidence="9">
    <location>
        <begin position="371"/>
        <end position="576"/>
    </location>
</feature>
<evidence type="ECO:0000256" key="4">
    <source>
        <dbReference type="ARBA" id="ARBA00022741"/>
    </source>
</evidence>
<keyword evidence="6 8" id="KW-1133">Transmembrane helix</keyword>
<dbReference type="InterPro" id="IPR003439">
    <property type="entry name" value="ABC_transporter-like_ATP-bd"/>
</dbReference>
<dbReference type="InterPro" id="IPR050835">
    <property type="entry name" value="ABC_transporter_sub-D"/>
</dbReference>
<dbReference type="InterPro" id="IPR003593">
    <property type="entry name" value="AAA+_ATPase"/>
</dbReference>
<dbReference type="Pfam" id="PF00005">
    <property type="entry name" value="ABC_tran"/>
    <property type="match status" value="1"/>
</dbReference>
<keyword evidence="7 8" id="KW-0472">Membrane</keyword>
<evidence type="ECO:0000256" key="5">
    <source>
        <dbReference type="ARBA" id="ARBA00022840"/>
    </source>
</evidence>
<feature type="transmembrane region" description="Helical" evidence="8">
    <location>
        <begin position="151"/>
        <end position="170"/>
    </location>
</feature>
<gene>
    <name evidence="11" type="ORF">EV699_10375</name>
</gene>
<evidence type="ECO:0000313" key="11">
    <source>
        <dbReference type="EMBL" id="TCO83030.1"/>
    </source>
</evidence>
<dbReference type="PROSITE" id="PS50893">
    <property type="entry name" value="ABC_TRANSPORTER_2"/>
    <property type="match status" value="1"/>
</dbReference>
<dbReference type="GO" id="GO:0005524">
    <property type="term" value="F:ATP binding"/>
    <property type="evidence" value="ECO:0007669"/>
    <property type="project" value="UniProtKB-KW"/>
</dbReference>
<feature type="transmembrane region" description="Helical" evidence="8">
    <location>
        <begin position="30"/>
        <end position="51"/>
    </location>
</feature>
<proteinExistence type="predicted"/>
<evidence type="ECO:0000259" key="10">
    <source>
        <dbReference type="PROSITE" id="PS50929"/>
    </source>
</evidence>
<dbReference type="SUPFAM" id="SSF52540">
    <property type="entry name" value="P-loop containing nucleoside triphosphate hydrolases"/>
    <property type="match status" value="1"/>
</dbReference>
<dbReference type="PANTHER" id="PTHR11384:SF59">
    <property type="entry name" value="LYSOSOMAL COBALAMIN TRANSPORTER ABCD4"/>
    <property type="match status" value="1"/>
</dbReference>
<reference evidence="11 12" key="1">
    <citation type="submission" date="2019-03" db="EMBL/GenBank/DDBJ databases">
        <title>Genomic Encyclopedia of Type Strains, Phase IV (KMG-IV): sequencing the most valuable type-strain genomes for metagenomic binning, comparative biology and taxonomic classification.</title>
        <authorList>
            <person name="Goeker M."/>
        </authorList>
    </citation>
    <scope>NUCLEOTIDE SEQUENCE [LARGE SCALE GENOMIC DNA]</scope>
    <source>
        <strain evidence="11 12">DSM 25287</strain>
    </source>
</reference>
<dbReference type="PANTHER" id="PTHR11384">
    <property type="entry name" value="ATP-BINDING CASSETTE, SUB-FAMILY D MEMBER"/>
    <property type="match status" value="1"/>
</dbReference>
<evidence type="ECO:0000256" key="6">
    <source>
        <dbReference type="ARBA" id="ARBA00022989"/>
    </source>
</evidence>
<dbReference type="Gene3D" id="3.40.50.300">
    <property type="entry name" value="P-loop containing nucleotide triphosphate hydrolases"/>
    <property type="match status" value="1"/>
</dbReference>
<evidence type="ECO:0000313" key="12">
    <source>
        <dbReference type="Proteomes" id="UP000295765"/>
    </source>
</evidence>
<evidence type="ECO:0000256" key="7">
    <source>
        <dbReference type="ARBA" id="ARBA00023136"/>
    </source>
</evidence>
<accession>A0A4R2L8L5</accession>
<dbReference type="InterPro" id="IPR017871">
    <property type="entry name" value="ABC_transporter-like_CS"/>
</dbReference>
<dbReference type="PROSITE" id="PS50929">
    <property type="entry name" value="ABC_TM1F"/>
    <property type="match status" value="1"/>
</dbReference>
<dbReference type="SUPFAM" id="SSF90123">
    <property type="entry name" value="ABC transporter transmembrane region"/>
    <property type="match status" value="1"/>
</dbReference>
<dbReference type="PROSITE" id="PS00211">
    <property type="entry name" value="ABC_TRANSPORTER_1"/>
    <property type="match status" value="1"/>
</dbReference>
<dbReference type="Pfam" id="PF06472">
    <property type="entry name" value="ABC_membrane_2"/>
    <property type="match status" value="1"/>
</dbReference>
<dbReference type="GO" id="GO:0005886">
    <property type="term" value="C:plasma membrane"/>
    <property type="evidence" value="ECO:0007669"/>
    <property type="project" value="UniProtKB-SubCell"/>
</dbReference>
<dbReference type="InterPro" id="IPR036640">
    <property type="entry name" value="ABC1_TM_sf"/>
</dbReference>
<dbReference type="GO" id="GO:0140359">
    <property type="term" value="F:ABC-type transporter activity"/>
    <property type="evidence" value="ECO:0007669"/>
    <property type="project" value="InterPro"/>
</dbReference>
<dbReference type="OrthoDB" id="9810134at2"/>
<evidence type="ECO:0000256" key="2">
    <source>
        <dbReference type="ARBA" id="ARBA00022448"/>
    </source>
</evidence>
<dbReference type="EMBL" id="SLWY01000003">
    <property type="protein sequence ID" value="TCO83030.1"/>
    <property type="molecule type" value="Genomic_DNA"/>
</dbReference>
<evidence type="ECO:0000259" key="9">
    <source>
        <dbReference type="PROSITE" id="PS50893"/>
    </source>
</evidence>
<name>A0A4R2L8L5_9GAMM</name>
<evidence type="ECO:0000256" key="3">
    <source>
        <dbReference type="ARBA" id="ARBA00022692"/>
    </source>
</evidence>
<dbReference type="InterPro" id="IPR011527">
    <property type="entry name" value="ABC1_TM_dom"/>
</dbReference>
<dbReference type="SMART" id="SM00382">
    <property type="entry name" value="AAA"/>
    <property type="match status" value="1"/>
</dbReference>
<evidence type="ECO:0000256" key="1">
    <source>
        <dbReference type="ARBA" id="ARBA00004651"/>
    </source>
</evidence>
<feature type="transmembrane region" description="Helical" evidence="8">
    <location>
        <begin position="190"/>
        <end position="210"/>
    </location>
</feature>
<comment type="caution">
    <text evidence="11">The sequence shown here is derived from an EMBL/GenBank/DDBJ whole genome shotgun (WGS) entry which is preliminary data.</text>
</comment>
<dbReference type="CDD" id="cd03223">
    <property type="entry name" value="ABCD_peroxisomal_ALDP"/>
    <property type="match status" value="1"/>
</dbReference>
<organism evidence="11 12">
    <name type="scientific">Plasticicumulans lactativorans</name>
    <dbReference type="NCBI Taxonomy" id="1133106"/>
    <lineage>
        <taxon>Bacteria</taxon>
        <taxon>Pseudomonadati</taxon>
        <taxon>Pseudomonadota</taxon>
        <taxon>Gammaproteobacteria</taxon>
        <taxon>Candidatus Competibacteraceae</taxon>
        <taxon>Plasticicumulans</taxon>
    </lineage>
</organism>
<dbReference type="GO" id="GO:0016887">
    <property type="term" value="F:ATP hydrolysis activity"/>
    <property type="evidence" value="ECO:0007669"/>
    <property type="project" value="InterPro"/>
</dbReference>
<protein>
    <submittedName>
        <fullName evidence="11">Putative ATP-binding cassette transporter</fullName>
    </submittedName>
</protein>
<dbReference type="AlphaFoldDB" id="A0A4R2L8L5"/>
<feature type="domain" description="ABC transmembrane type-1" evidence="10">
    <location>
        <begin position="31"/>
        <end position="334"/>
    </location>
</feature>
<keyword evidence="5 11" id="KW-0067">ATP-binding</keyword>
<keyword evidence="4" id="KW-0547">Nucleotide-binding</keyword>
<evidence type="ECO:0000256" key="8">
    <source>
        <dbReference type="SAM" id="Phobius"/>
    </source>
</evidence>
<sequence length="576" mass="64971">MEQKLFDRAYAARVWRLTYSYWTSEQKVSAWLLLVVVIAGNLSIVAVTVWLNNWNRDFYDAIQNLDRDAFYAQLVVFGWIVAVYMVVVGVRFYLREWLRIRWRTWLTERYQTRWLQDKTFYRMKLLGDTTDNPDQRISSDIGSFTELTMSLVFGLINAVSTLASFIVILWNLSANVPLTIGGQAYDIPGFLMWCAIGYAAFGTWITHLLGRRLIRLNFQQEKLEADYRFDLMRLRENLESVALYGGEQTENRRFMHHFRRIVDNYFRIIRVGLRVDMFGSVHGQVASVFPLVVAAPAYFGKAIKLGDLMQTASAFGRVQDALTFFMDAYKSIAAWRAVTDRLLGFVESLEQTSPRFAAANAVARPPAADALRIGALDVTRPDRRPLLAGLDLDLGPGTSLLITGPSGSGKSTLLRALAGLWPFARGEVALAEPDALFVPQKPYLTIGPLREALLYPGLDRPVDDAELARALTDAGLESFAGRLDDEADWAQTLSGGEQQRIAFARILLRRPRWLFLDEASSALDEPSEQRLYRLLRERLPDTAIVSVGHRSTLKAFHDRQLQLGGDGGWTLAAAPA</sequence>
<keyword evidence="2" id="KW-0813">Transport</keyword>